<organism evidence="11 12">
    <name type="scientific">Crenobacter intestini</name>
    <dbReference type="NCBI Taxonomy" id="2563443"/>
    <lineage>
        <taxon>Bacteria</taxon>
        <taxon>Pseudomonadati</taxon>
        <taxon>Pseudomonadota</taxon>
        <taxon>Betaproteobacteria</taxon>
        <taxon>Neisseriales</taxon>
        <taxon>Neisseriaceae</taxon>
        <taxon>Crenobacter</taxon>
    </lineage>
</organism>
<sequence length="97" mass="10682">MTKSELIAKLSERYPQLVAKDAELAVKTILDAMAGSLAQGQRIEIRGFGSFDLNYRPPRIGRNPKSGTSVAVPEKYVPHFKAGKELRERVDLVPSGD</sequence>
<evidence type="ECO:0000256" key="3">
    <source>
        <dbReference type="ARBA" id="ARBA00022845"/>
    </source>
</evidence>
<dbReference type="NCBIfam" id="TIGR00988">
    <property type="entry name" value="hip"/>
    <property type="match status" value="1"/>
</dbReference>
<dbReference type="HAMAP" id="MF_00381">
    <property type="entry name" value="IHF_beta"/>
    <property type="match status" value="1"/>
</dbReference>
<dbReference type="InterPro" id="IPR005685">
    <property type="entry name" value="IHF_beta"/>
</dbReference>
<dbReference type="OrthoDB" id="9804203at2"/>
<dbReference type="Pfam" id="PF00216">
    <property type="entry name" value="Bac_DNA_binding"/>
    <property type="match status" value="1"/>
</dbReference>
<keyword evidence="4 8" id="KW-0805">Transcription regulation</keyword>
<dbReference type="GO" id="GO:0006310">
    <property type="term" value="P:DNA recombination"/>
    <property type="evidence" value="ECO:0007669"/>
    <property type="project" value="UniProtKB-UniRule"/>
</dbReference>
<keyword evidence="6 8" id="KW-0804">Transcription</keyword>
<dbReference type="SMART" id="SM00411">
    <property type="entry name" value="BHL"/>
    <property type="match status" value="1"/>
</dbReference>
<evidence type="ECO:0000256" key="8">
    <source>
        <dbReference type="HAMAP-Rule" id="MF_00381"/>
    </source>
</evidence>
<dbReference type="Proteomes" id="UP000308891">
    <property type="component" value="Unassembled WGS sequence"/>
</dbReference>
<accession>A0A4T0UTK9</accession>
<evidence type="ECO:0000256" key="9">
    <source>
        <dbReference type="RuleBase" id="RU003939"/>
    </source>
</evidence>
<dbReference type="GO" id="GO:0003677">
    <property type="term" value="F:DNA binding"/>
    <property type="evidence" value="ECO:0007669"/>
    <property type="project" value="UniProtKB-UniRule"/>
</dbReference>
<dbReference type="PANTHER" id="PTHR33175:SF5">
    <property type="entry name" value="INTEGRATION HOST FACTOR SUBUNIT BETA"/>
    <property type="match status" value="1"/>
</dbReference>
<dbReference type="GO" id="GO:0005694">
    <property type="term" value="C:chromosome"/>
    <property type="evidence" value="ECO:0007669"/>
    <property type="project" value="InterPro"/>
</dbReference>
<dbReference type="GO" id="GO:0006417">
    <property type="term" value="P:regulation of translation"/>
    <property type="evidence" value="ECO:0007669"/>
    <property type="project" value="UniProtKB-UniRule"/>
</dbReference>
<dbReference type="SUPFAM" id="SSF47729">
    <property type="entry name" value="IHF-like DNA-binding proteins"/>
    <property type="match status" value="1"/>
</dbReference>
<dbReference type="AlphaFoldDB" id="A0A4T0UTK9"/>
<dbReference type="PRINTS" id="PR01727">
    <property type="entry name" value="DNABINDINGHU"/>
</dbReference>
<comment type="caution">
    <text evidence="11">The sequence shown here is derived from an EMBL/GenBank/DDBJ whole genome shotgun (WGS) entry which is preliminary data.</text>
</comment>
<dbReference type="Gene3D" id="4.10.520.10">
    <property type="entry name" value="IHF-like DNA-binding proteins"/>
    <property type="match status" value="1"/>
</dbReference>
<protein>
    <recommendedName>
        <fullName evidence="2 8">Integration host factor subunit beta</fullName>
        <shortName evidence="8">IHF-beta</shortName>
    </recommendedName>
</protein>
<evidence type="ECO:0000256" key="10">
    <source>
        <dbReference type="RuleBase" id="RU003941"/>
    </source>
</evidence>
<keyword evidence="7 8" id="KW-0233">DNA recombination</keyword>
<dbReference type="GO" id="GO:0030527">
    <property type="term" value="F:structural constituent of chromatin"/>
    <property type="evidence" value="ECO:0007669"/>
    <property type="project" value="InterPro"/>
</dbReference>
<comment type="subunit">
    <text evidence="8 10">Heterodimer of an alpha and a beta chain.</text>
</comment>
<dbReference type="NCBIfam" id="NF001222">
    <property type="entry name" value="PRK00199.1"/>
    <property type="match status" value="1"/>
</dbReference>
<dbReference type="InterPro" id="IPR000119">
    <property type="entry name" value="Hist_DNA-bd"/>
</dbReference>
<dbReference type="PANTHER" id="PTHR33175">
    <property type="entry name" value="DNA-BINDING PROTEIN HU"/>
    <property type="match status" value="1"/>
</dbReference>
<name>A0A4T0UTK9_9NEIS</name>
<evidence type="ECO:0000256" key="6">
    <source>
        <dbReference type="ARBA" id="ARBA00023163"/>
    </source>
</evidence>
<proteinExistence type="inferred from homology"/>
<comment type="similarity">
    <text evidence="1 8 9">Belongs to the bacterial histone-like protein family.</text>
</comment>
<gene>
    <name evidence="8" type="primary">ihfB</name>
    <name evidence="8" type="synonym">himD</name>
    <name evidence="11" type="ORF">E5K04_09030</name>
</gene>
<evidence type="ECO:0000313" key="11">
    <source>
        <dbReference type="EMBL" id="TIC82292.1"/>
    </source>
</evidence>
<evidence type="ECO:0000256" key="7">
    <source>
        <dbReference type="ARBA" id="ARBA00023172"/>
    </source>
</evidence>
<keyword evidence="5 8" id="KW-0238">DNA-binding</keyword>
<keyword evidence="3 8" id="KW-0810">Translation regulation</keyword>
<comment type="function">
    <text evidence="8 10">This protein is one of the two subunits of integration host factor, a specific DNA-binding protein that functions in genetic recombination as well as in transcriptional and translational control.</text>
</comment>
<evidence type="ECO:0000256" key="4">
    <source>
        <dbReference type="ARBA" id="ARBA00023015"/>
    </source>
</evidence>
<dbReference type="CDD" id="cd13836">
    <property type="entry name" value="IHF_B"/>
    <property type="match status" value="1"/>
</dbReference>
<dbReference type="RefSeq" id="WP_136553218.1">
    <property type="nucleotide sequence ID" value="NZ_STGJ01000009.1"/>
</dbReference>
<evidence type="ECO:0000256" key="5">
    <source>
        <dbReference type="ARBA" id="ARBA00023125"/>
    </source>
</evidence>
<evidence type="ECO:0000256" key="2">
    <source>
        <dbReference type="ARBA" id="ARBA00018700"/>
    </source>
</evidence>
<dbReference type="GO" id="GO:0005829">
    <property type="term" value="C:cytosol"/>
    <property type="evidence" value="ECO:0007669"/>
    <property type="project" value="TreeGrafter"/>
</dbReference>
<reference evidence="11 12" key="1">
    <citation type="submission" date="2019-04" db="EMBL/GenBank/DDBJ databases">
        <title>Crenobacter sp. nov.</title>
        <authorList>
            <person name="Shi S."/>
        </authorList>
    </citation>
    <scope>NUCLEOTIDE SEQUENCE [LARGE SCALE GENOMIC DNA]</scope>
    <source>
        <strain evidence="11 12">GY 70310</strain>
    </source>
</reference>
<keyword evidence="12" id="KW-1185">Reference proteome</keyword>
<evidence type="ECO:0000313" key="12">
    <source>
        <dbReference type="Proteomes" id="UP000308891"/>
    </source>
</evidence>
<dbReference type="GO" id="GO:0006355">
    <property type="term" value="P:regulation of DNA-templated transcription"/>
    <property type="evidence" value="ECO:0007669"/>
    <property type="project" value="UniProtKB-UniRule"/>
</dbReference>
<dbReference type="InterPro" id="IPR010992">
    <property type="entry name" value="IHF-like_DNA-bd_dom_sf"/>
</dbReference>
<evidence type="ECO:0000256" key="1">
    <source>
        <dbReference type="ARBA" id="ARBA00010529"/>
    </source>
</evidence>
<dbReference type="EMBL" id="STGJ01000009">
    <property type="protein sequence ID" value="TIC82292.1"/>
    <property type="molecule type" value="Genomic_DNA"/>
</dbReference>